<keyword evidence="2" id="KW-1185">Reference proteome</keyword>
<sequence length="289" mass="33065">MADDNITLISPISIPQNSVEVIDADEEVFFLYTEGCPLEWKHEQIMSQKDAYIDVMIDDQLIIKIAQNQSLLSVNGTTGTVVWNSSIMLSKFMFTHRSWLNLSADKTKILELGSGCGLTGISLAATLVKLIALTDQATMLPHLWKNVKRNLDRNLISSKVLVVELAWGEEIDRDILSEHWDYIIASDCIYNEFIVNAFVETLARLCNNNKFAKQIHEESLQNDNNERIQPTIAIIAMELRSEIVHLEFLKEMKRKNFIMWRLPNTMLGSDFEKGYAAYIAWTKDSLIYN</sequence>
<gene>
    <name evidence="1" type="ORF">RPERSI_LOCUS10838</name>
</gene>
<evidence type="ECO:0000313" key="2">
    <source>
        <dbReference type="Proteomes" id="UP000789920"/>
    </source>
</evidence>
<accession>A0ACA9PLR7</accession>
<comment type="caution">
    <text evidence="1">The sequence shown here is derived from an EMBL/GenBank/DDBJ whole genome shotgun (WGS) entry which is preliminary data.</text>
</comment>
<dbReference type="Proteomes" id="UP000789920">
    <property type="component" value="Unassembled WGS sequence"/>
</dbReference>
<name>A0ACA9PLR7_9GLOM</name>
<organism evidence="1 2">
    <name type="scientific">Racocetra persica</name>
    <dbReference type="NCBI Taxonomy" id="160502"/>
    <lineage>
        <taxon>Eukaryota</taxon>
        <taxon>Fungi</taxon>
        <taxon>Fungi incertae sedis</taxon>
        <taxon>Mucoromycota</taxon>
        <taxon>Glomeromycotina</taxon>
        <taxon>Glomeromycetes</taxon>
        <taxon>Diversisporales</taxon>
        <taxon>Gigasporaceae</taxon>
        <taxon>Racocetra</taxon>
    </lineage>
</organism>
<evidence type="ECO:0000313" key="1">
    <source>
        <dbReference type="EMBL" id="CAG8715228.1"/>
    </source>
</evidence>
<dbReference type="EMBL" id="CAJVQC010021829">
    <property type="protein sequence ID" value="CAG8715228.1"/>
    <property type="molecule type" value="Genomic_DNA"/>
</dbReference>
<reference evidence="1" key="1">
    <citation type="submission" date="2021-06" db="EMBL/GenBank/DDBJ databases">
        <authorList>
            <person name="Kallberg Y."/>
            <person name="Tangrot J."/>
            <person name="Rosling A."/>
        </authorList>
    </citation>
    <scope>NUCLEOTIDE SEQUENCE</scope>
    <source>
        <strain evidence="1">MA461A</strain>
    </source>
</reference>
<protein>
    <submittedName>
        <fullName evidence="1">1921_t:CDS:1</fullName>
    </submittedName>
</protein>
<proteinExistence type="predicted"/>